<dbReference type="Proteomes" id="UP001055879">
    <property type="component" value="Linkage Group LG17"/>
</dbReference>
<keyword evidence="2" id="KW-1185">Reference proteome</keyword>
<gene>
    <name evidence="1" type="ORF">L6452_42999</name>
</gene>
<organism evidence="1 2">
    <name type="scientific">Arctium lappa</name>
    <name type="common">Greater burdock</name>
    <name type="synonym">Lappa major</name>
    <dbReference type="NCBI Taxonomy" id="4217"/>
    <lineage>
        <taxon>Eukaryota</taxon>
        <taxon>Viridiplantae</taxon>
        <taxon>Streptophyta</taxon>
        <taxon>Embryophyta</taxon>
        <taxon>Tracheophyta</taxon>
        <taxon>Spermatophyta</taxon>
        <taxon>Magnoliopsida</taxon>
        <taxon>eudicotyledons</taxon>
        <taxon>Gunneridae</taxon>
        <taxon>Pentapetalae</taxon>
        <taxon>asterids</taxon>
        <taxon>campanulids</taxon>
        <taxon>Asterales</taxon>
        <taxon>Asteraceae</taxon>
        <taxon>Carduoideae</taxon>
        <taxon>Cardueae</taxon>
        <taxon>Arctiinae</taxon>
        <taxon>Arctium</taxon>
    </lineage>
</organism>
<sequence length="227" mass="25463">MAGKQSVSDRIRHRTIMDMLQEDDQASGSKKSWKAFRDKLRLKKAGAAWTSTVPIPASDIPIQTNTNRMMMRRGSARYPSDPNVDNLDGDGTRQLGHMERQRSIRLLPLETDPDEENEDNSPENDQNPAEEEDQPKSQTSLMSLLEDYGSNVVEDEDEHDAEPEVVVEDEGDIGDCNICCGCRGKHKGAAFGPCGHTFCRNCTKEFHVSRGNCPTCNNYILEILDIY</sequence>
<evidence type="ECO:0000313" key="1">
    <source>
        <dbReference type="EMBL" id="KAI3667929.1"/>
    </source>
</evidence>
<reference evidence="2" key="1">
    <citation type="journal article" date="2022" name="Mol. Ecol. Resour.">
        <title>The genomes of chicory, endive, great burdock and yacon provide insights into Asteraceae palaeo-polyploidization history and plant inulin production.</title>
        <authorList>
            <person name="Fan W."/>
            <person name="Wang S."/>
            <person name="Wang H."/>
            <person name="Wang A."/>
            <person name="Jiang F."/>
            <person name="Liu H."/>
            <person name="Zhao H."/>
            <person name="Xu D."/>
            <person name="Zhang Y."/>
        </authorList>
    </citation>
    <scope>NUCLEOTIDE SEQUENCE [LARGE SCALE GENOMIC DNA]</scope>
    <source>
        <strain evidence="2">cv. Niubang</strain>
    </source>
</reference>
<dbReference type="EMBL" id="CM042063">
    <property type="protein sequence ID" value="KAI3667929.1"/>
    <property type="molecule type" value="Genomic_DNA"/>
</dbReference>
<comment type="caution">
    <text evidence="1">The sequence shown here is derived from an EMBL/GenBank/DDBJ whole genome shotgun (WGS) entry which is preliminary data.</text>
</comment>
<accession>A0ACB8XKD5</accession>
<name>A0ACB8XKD5_ARCLA</name>
<evidence type="ECO:0000313" key="2">
    <source>
        <dbReference type="Proteomes" id="UP001055879"/>
    </source>
</evidence>
<protein>
    <submittedName>
        <fullName evidence="1">Uncharacterized protein</fullName>
    </submittedName>
</protein>
<proteinExistence type="predicted"/>
<reference evidence="1 2" key="2">
    <citation type="journal article" date="2022" name="Mol. Ecol. Resour.">
        <title>The genomes of chicory, endive, great burdock and yacon provide insights into Asteraceae paleo-polyploidization history and plant inulin production.</title>
        <authorList>
            <person name="Fan W."/>
            <person name="Wang S."/>
            <person name="Wang H."/>
            <person name="Wang A."/>
            <person name="Jiang F."/>
            <person name="Liu H."/>
            <person name="Zhao H."/>
            <person name="Xu D."/>
            <person name="Zhang Y."/>
        </authorList>
    </citation>
    <scope>NUCLEOTIDE SEQUENCE [LARGE SCALE GENOMIC DNA]</scope>
    <source>
        <strain evidence="2">cv. Niubang</strain>
    </source>
</reference>